<feature type="compositionally biased region" description="Basic and acidic residues" evidence="1">
    <location>
        <begin position="99"/>
        <end position="110"/>
    </location>
</feature>
<dbReference type="InterPro" id="IPR010730">
    <property type="entry name" value="HET"/>
</dbReference>
<protein>
    <submittedName>
        <fullName evidence="3">Heterokaryon incompatibility protein-domain-containing protein</fullName>
    </submittedName>
</protein>
<dbReference type="EMBL" id="MU865989">
    <property type="protein sequence ID" value="KAK4443657.1"/>
    <property type="molecule type" value="Genomic_DNA"/>
</dbReference>
<dbReference type="InterPro" id="IPR052895">
    <property type="entry name" value="HetReg/Transcr_Mod"/>
</dbReference>
<dbReference type="Pfam" id="PF06985">
    <property type="entry name" value="HET"/>
    <property type="match status" value="1"/>
</dbReference>
<dbReference type="PANTHER" id="PTHR24148:SF81">
    <property type="entry name" value="HETEROKARYON INCOMPATIBILITY DOMAIN-CONTAINING PROTEIN"/>
    <property type="match status" value="1"/>
</dbReference>
<sequence>MSSAGPSLESPELDPSGLSRWHLDTCRKPDVSVTGNNVFCRACNRAPNIPLLVSKHKGQSAVPSAPTTEPQATFTLSWPPSVPFTNKPENPLNAAVEESGDRADATRKAVPDTNSDSEHILSSIYEHELSPHELRLICLEPGTSNDYPMHLSLETYGDDRYPEHECVSYTWGGEDGDDSLCRPAYVGPYWDVLLQTKNCWNMLMFLRPERGHRLVWVDAICINQQNIKERNTQVAKMGNIYSNCRRVVVYLGDDIVAATQGSHPVRRRIEDVDVFGSTPSHNASPGHANIDFTPILERALLQPRLDSIQVGDTEINISSSTKDVIATRWSETAAPWLEYASKGGHFSDTLSLLVEATLESCASDRRDKVSALLGLISTPSALKPDYSPPPSHVMIGAAAHCLLNEKYPEALLWASANQAGVTFPSWAPQWTVTGKCMPISADSPHSPPSNPGDGHGLLESTKGTKIYITSRPRIQRTSLGGKTLPWHHEAAIDSRTMALSIYLTPVMTIRSKLRHARALAELSTNNRYWFEISRPGHPQNTAYIGSEGNEGLSDLIEPMDEVFVLLGVDSLQLYLIMRLLGHQSTLSYRLVYCSHRLFLVFPVPRSILPEETFTSRRHVLSRLHRMDESPDRKDLLLDSLRHTVHTVVDEFDLDPETNPFEYLITLIPGVGSTEGALSVLQAFLDSLKKTGRHTPSRSGRSVGFNIAGVYQAAVNQRFYTKIVDESLVFEITPGSQGEEFVEHLTYAVLEAYPGGLIDYLQRTEVKSASWRFVHARPGVESVIPLRVPDHPHADEPGSQAETDADVDETWLPMLFGHVHWGREEAFNRLVLDTAKRDGKSIEVKLDLADWRSVKSWKDACQVVQKLECVREVVTGEMSVTEFLKATPPASYRSIPCPQWPVDVLRAFDIKGGVSRVNIF</sequence>
<evidence type="ECO:0000259" key="2">
    <source>
        <dbReference type="Pfam" id="PF06985"/>
    </source>
</evidence>
<dbReference type="Proteomes" id="UP001321760">
    <property type="component" value="Unassembled WGS sequence"/>
</dbReference>
<evidence type="ECO:0000313" key="4">
    <source>
        <dbReference type="Proteomes" id="UP001321760"/>
    </source>
</evidence>
<evidence type="ECO:0000256" key="1">
    <source>
        <dbReference type="SAM" id="MobiDB-lite"/>
    </source>
</evidence>
<gene>
    <name evidence="3" type="ORF">QBC34DRAFT_386083</name>
</gene>
<feature type="compositionally biased region" description="Polar residues" evidence="1">
    <location>
        <begin position="61"/>
        <end position="88"/>
    </location>
</feature>
<dbReference type="AlphaFoldDB" id="A0AAV9G6E1"/>
<reference evidence="3" key="2">
    <citation type="submission" date="2023-05" db="EMBL/GenBank/DDBJ databases">
        <authorList>
            <consortium name="Lawrence Berkeley National Laboratory"/>
            <person name="Steindorff A."/>
            <person name="Hensen N."/>
            <person name="Bonometti L."/>
            <person name="Westerberg I."/>
            <person name="Brannstrom I.O."/>
            <person name="Guillou S."/>
            <person name="Cros-Aarteil S."/>
            <person name="Calhoun S."/>
            <person name="Haridas S."/>
            <person name="Kuo A."/>
            <person name="Mondo S."/>
            <person name="Pangilinan J."/>
            <person name="Riley R."/>
            <person name="Labutti K."/>
            <person name="Andreopoulos B."/>
            <person name="Lipzen A."/>
            <person name="Chen C."/>
            <person name="Yanf M."/>
            <person name="Daum C."/>
            <person name="Ng V."/>
            <person name="Clum A."/>
            <person name="Ohm R."/>
            <person name="Martin F."/>
            <person name="Silar P."/>
            <person name="Natvig D."/>
            <person name="Lalanne C."/>
            <person name="Gautier V."/>
            <person name="Ament-Velasquez S.L."/>
            <person name="Kruys A."/>
            <person name="Hutchinson M.I."/>
            <person name="Powell A.J."/>
            <person name="Barry K."/>
            <person name="Miller A.N."/>
            <person name="Grigoriev I.V."/>
            <person name="Debuchy R."/>
            <person name="Gladieux P."/>
            <person name="Thoren M.H."/>
            <person name="Johannesson H."/>
        </authorList>
    </citation>
    <scope>NUCLEOTIDE SEQUENCE</scope>
    <source>
        <strain evidence="3">PSN243</strain>
    </source>
</reference>
<feature type="domain" description="Heterokaryon incompatibility" evidence="2">
    <location>
        <begin position="165"/>
        <end position="265"/>
    </location>
</feature>
<keyword evidence="4" id="KW-1185">Reference proteome</keyword>
<organism evidence="3 4">
    <name type="scientific">Podospora aff. communis PSN243</name>
    <dbReference type="NCBI Taxonomy" id="3040156"/>
    <lineage>
        <taxon>Eukaryota</taxon>
        <taxon>Fungi</taxon>
        <taxon>Dikarya</taxon>
        <taxon>Ascomycota</taxon>
        <taxon>Pezizomycotina</taxon>
        <taxon>Sordariomycetes</taxon>
        <taxon>Sordariomycetidae</taxon>
        <taxon>Sordariales</taxon>
        <taxon>Podosporaceae</taxon>
        <taxon>Podospora</taxon>
    </lineage>
</organism>
<dbReference type="PANTHER" id="PTHR24148">
    <property type="entry name" value="ANKYRIN REPEAT DOMAIN-CONTAINING PROTEIN 39 HOMOLOG-RELATED"/>
    <property type="match status" value="1"/>
</dbReference>
<reference evidence="3" key="1">
    <citation type="journal article" date="2023" name="Mol. Phylogenet. Evol.">
        <title>Genome-scale phylogeny and comparative genomics of the fungal order Sordariales.</title>
        <authorList>
            <person name="Hensen N."/>
            <person name="Bonometti L."/>
            <person name="Westerberg I."/>
            <person name="Brannstrom I.O."/>
            <person name="Guillou S."/>
            <person name="Cros-Aarteil S."/>
            <person name="Calhoun S."/>
            <person name="Haridas S."/>
            <person name="Kuo A."/>
            <person name="Mondo S."/>
            <person name="Pangilinan J."/>
            <person name="Riley R."/>
            <person name="LaButti K."/>
            <person name="Andreopoulos B."/>
            <person name="Lipzen A."/>
            <person name="Chen C."/>
            <person name="Yan M."/>
            <person name="Daum C."/>
            <person name="Ng V."/>
            <person name="Clum A."/>
            <person name="Steindorff A."/>
            <person name="Ohm R.A."/>
            <person name="Martin F."/>
            <person name="Silar P."/>
            <person name="Natvig D.O."/>
            <person name="Lalanne C."/>
            <person name="Gautier V."/>
            <person name="Ament-Velasquez S.L."/>
            <person name="Kruys A."/>
            <person name="Hutchinson M.I."/>
            <person name="Powell A.J."/>
            <person name="Barry K."/>
            <person name="Miller A.N."/>
            <person name="Grigoriev I.V."/>
            <person name="Debuchy R."/>
            <person name="Gladieux P."/>
            <person name="Hiltunen Thoren M."/>
            <person name="Johannesson H."/>
        </authorList>
    </citation>
    <scope>NUCLEOTIDE SEQUENCE</scope>
    <source>
        <strain evidence="3">PSN243</strain>
    </source>
</reference>
<feature type="region of interest" description="Disordered" evidence="1">
    <location>
        <begin position="60"/>
        <end position="117"/>
    </location>
</feature>
<evidence type="ECO:0000313" key="3">
    <source>
        <dbReference type="EMBL" id="KAK4443657.1"/>
    </source>
</evidence>
<proteinExistence type="predicted"/>
<comment type="caution">
    <text evidence="3">The sequence shown here is derived from an EMBL/GenBank/DDBJ whole genome shotgun (WGS) entry which is preliminary data.</text>
</comment>
<name>A0AAV9G6E1_9PEZI</name>
<accession>A0AAV9G6E1</accession>